<evidence type="ECO:0000313" key="10">
    <source>
        <dbReference type="WBParaSite" id="PSAMB.scaffold1675size28794.g14322.t1"/>
    </source>
</evidence>
<dbReference type="Gene3D" id="3.30.470.160">
    <property type="entry name" value="Inositol polyphosphate kinase"/>
    <property type="match status" value="1"/>
</dbReference>
<dbReference type="InterPro" id="IPR005522">
    <property type="entry name" value="IPK"/>
</dbReference>
<evidence type="ECO:0000256" key="5">
    <source>
        <dbReference type="ARBA" id="ARBA00022840"/>
    </source>
</evidence>
<dbReference type="GO" id="GO:0051765">
    <property type="term" value="F:inositol tetrakisphosphate kinase activity"/>
    <property type="evidence" value="ECO:0007669"/>
    <property type="project" value="TreeGrafter"/>
</dbReference>
<dbReference type="AlphaFoldDB" id="A0A914V8W9"/>
<evidence type="ECO:0000256" key="2">
    <source>
        <dbReference type="ARBA" id="ARBA00022679"/>
    </source>
</evidence>
<organism evidence="9 10">
    <name type="scientific">Plectus sambesii</name>
    <dbReference type="NCBI Taxonomy" id="2011161"/>
    <lineage>
        <taxon>Eukaryota</taxon>
        <taxon>Metazoa</taxon>
        <taxon>Ecdysozoa</taxon>
        <taxon>Nematoda</taxon>
        <taxon>Chromadorea</taxon>
        <taxon>Plectida</taxon>
        <taxon>Plectina</taxon>
        <taxon>Plectoidea</taxon>
        <taxon>Plectidae</taxon>
        <taxon>Plectus</taxon>
    </lineage>
</organism>
<evidence type="ECO:0000256" key="3">
    <source>
        <dbReference type="ARBA" id="ARBA00022741"/>
    </source>
</evidence>
<dbReference type="Proteomes" id="UP000887566">
    <property type="component" value="Unplaced"/>
</dbReference>
<dbReference type="GO" id="GO:0005634">
    <property type="term" value="C:nucleus"/>
    <property type="evidence" value="ECO:0007669"/>
    <property type="project" value="TreeGrafter"/>
</dbReference>
<reference evidence="10" key="1">
    <citation type="submission" date="2022-11" db="UniProtKB">
        <authorList>
            <consortium name="WormBaseParasite"/>
        </authorList>
    </citation>
    <scope>IDENTIFICATION</scope>
</reference>
<keyword evidence="9" id="KW-1185">Reference proteome</keyword>
<dbReference type="EC" id="2.7.-.-" evidence="8"/>
<evidence type="ECO:0000256" key="4">
    <source>
        <dbReference type="ARBA" id="ARBA00022777"/>
    </source>
</evidence>
<keyword evidence="3" id="KW-0547">Nucleotide-binding</keyword>
<name>A0A914V8W9_9BILA</name>
<evidence type="ECO:0000313" key="9">
    <source>
        <dbReference type="Proteomes" id="UP000887566"/>
    </source>
</evidence>
<proteinExistence type="inferred from homology"/>
<keyword evidence="2 8" id="KW-0808">Transferase</keyword>
<dbReference type="InterPro" id="IPR038286">
    <property type="entry name" value="IPK_sf"/>
</dbReference>
<dbReference type="GO" id="GO:0005524">
    <property type="term" value="F:ATP binding"/>
    <property type="evidence" value="ECO:0007669"/>
    <property type="project" value="UniProtKB-KW"/>
</dbReference>
<dbReference type="Pfam" id="PF03770">
    <property type="entry name" value="IPK"/>
    <property type="match status" value="1"/>
</dbReference>
<dbReference type="GO" id="GO:0005737">
    <property type="term" value="C:cytoplasm"/>
    <property type="evidence" value="ECO:0007669"/>
    <property type="project" value="TreeGrafter"/>
</dbReference>
<keyword evidence="4 8" id="KW-0418">Kinase</keyword>
<evidence type="ECO:0000256" key="1">
    <source>
        <dbReference type="ARBA" id="ARBA00007374"/>
    </source>
</evidence>
<accession>A0A914V8W9</accession>
<comment type="catalytic activity">
    <reaction evidence="6">
        <text>1D-myo-inositol 1,4,5-trisphosphate + 2 ATP = 1D-myo-inositol 1,3,4,5,6-pentakisphosphate + 2 ADP + 2 H(+)</text>
        <dbReference type="Rhea" id="RHEA:32359"/>
        <dbReference type="ChEBI" id="CHEBI:15378"/>
        <dbReference type="ChEBI" id="CHEBI:30616"/>
        <dbReference type="ChEBI" id="CHEBI:57733"/>
        <dbReference type="ChEBI" id="CHEBI:203600"/>
        <dbReference type="ChEBI" id="CHEBI:456216"/>
        <dbReference type="EC" id="2.7.1.151"/>
    </reaction>
</comment>
<dbReference type="PANTHER" id="PTHR12400">
    <property type="entry name" value="INOSITOL POLYPHOSPHATE KINASE"/>
    <property type="match status" value="1"/>
</dbReference>
<comment type="catalytic activity">
    <reaction evidence="7">
        <text>1D-myo-inositol 1,3,4,6-tetrakisphosphate + ATP = 1D-myo-inositol 1,3,4,5,6-pentakisphosphate + ADP + H(+)</text>
        <dbReference type="Rhea" id="RHEA:12717"/>
        <dbReference type="ChEBI" id="CHEBI:15378"/>
        <dbReference type="ChEBI" id="CHEBI:30616"/>
        <dbReference type="ChEBI" id="CHEBI:57660"/>
        <dbReference type="ChEBI" id="CHEBI:57733"/>
        <dbReference type="ChEBI" id="CHEBI:456216"/>
        <dbReference type="EC" id="2.7.1.140"/>
    </reaction>
</comment>
<dbReference type="GO" id="GO:0032958">
    <property type="term" value="P:inositol phosphate biosynthetic process"/>
    <property type="evidence" value="ECO:0007669"/>
    <property type="project" value="InterPro"/>
</dbReference>
<dbReference type="WBParaSite" id="PSAMB.scaffold1675size28794.g14322.t1">
    <property type="protein sequence ID" value="PSAMB.scaffold1675size28794.g14322.t1"/>
    <property type="gene ID" value="PSAMB.scaffold1675size28794.g14322"/>
</dbReference>
<protein>
    <recommendedName>
        <fullName evidence="8">Kinase</fullName>
        <ecNumber evidence="8">2.7.-.-</ecNumber>
    </recommendedName>
</protein>
<dbReference type="GO" id="GO:0008440">
    <property type="term" value="F:inositol-1,4,5-trisphosphate 3-kinase activity"/>
    <property type="evidence" value="ECO:0007669"/>
    <property type="project" value="TreeGrafter"/>
</dbReference>
<sequence length="310" mass="34839">MAQETQSAANCPEPLTVPDGFEWYDLQIAGHHQSVVKNGKRQIGFLKNKSTGRILKPVQEGLLGSSELGFYNTVFVLRRPEKPNDDTPSTADDPILAELAPFIPIFYGTNVVPMGETGHLFMQLEDVTAKFHRPCVTDIKIGAQTHDPTASQEKIAYEKRKCPQAAQIGFRLLGMKVYDASTLRVISKDKAWGKTLQAEQIPSALEGFMVGRNRTYQLRVVESLLQRLHSIAAWFERQRRFHFYSSSLLLVYEGDEDAASSSSSDDQLCDVRMIDFTHVFDANTADTNYTYGLDNLIKQFEALGVKLRKN</sequence>
<evidence type="ECO:0000256" key="8">
    <source>
        <dbReference type="RuleBase" id="RU363090"/>
    </source>
</evidence>
<evidence type="ECO:0000256" key="7">
    <source>
        <dbReference type="ARBA" id="ARBA00036525"/>
    </source>
</evidence>
<evidence type="ECO:0000256" key="6">
    <source>
        <dbReference type="ARBA" id="ARBA00036164"/>
    </source>
</evidence>
<keyword evidence="5" id="KW-0067">ATP-binding</keyword>
<comment type="similarity">
    <text evidence="1 8">Belongs to the inositol phosphokinase (IPK) family.</text>
</comment>
<dbReference type="PANTHER" id="PTHR12400:SF51">
    <property type="entry name" value="INOSITOL POLYPHOSPHATE MULTIKINASE"/>
    <property type="match status" value="1"/>
</dbReference>
<dbReference type="SUPFAM" id="SSF56104">
    <property type="entry name" value="SAICAR synthase-like"/>
    <property type="match status" value="1"/>
</dbReference>